<protein>
    <submittedName>
        <fullName evidence="1">50S ribosomal protein L29</fullName>
    </submittedName>
</protein>
<reference evidence="2" key="1">
    <citation type="journal article" date="2019" name="Curr. Biol.">
        <title>Genome Sequence of Striga asiatica Provides Insight into the Evolution of Plant Parasitism.</title>
        <authorList>
            <person name="Yoshida S."/>
            <person name="Kim S."/>
            <person name="Wafula E.K."/>
            <person name="Tanskanen J."/>
            <person name="Kim Y.M."/>
            <person name="Honaas L."/>
            <person name="Yang Z."/>
            <person name="Spallek T."/>
            <person name="Conn C.E."/>
            <person name="Ichihashi Y."/>
            <person name="Cheong K."/>
            <person name="Cui S."/>
            <person name="Der J.P."/>
            <person name="Gundlach H."/>
            <person name="Jiao Y."/>
            <person name="Hori C."/>
            <person name="Ishida J.K."/>
            <person name="Kasahara H."/>
            <person name="Kiba T."/>
            <person name="Kim M.S."/>
            <person name="Koo N."/>
            <person name="Laohavisit A."/>
            <person name="Lee Y.H."/>
            <person name="Lumba S."/>
            <person name="McCourt P."/>
            <person name="Mortimer J.C."/>
            <person name="Mutuku J.M."/>
            <person name="Nomura T."/>
            <person name="Sasaki-Sekimoto Y."/>
            <person name="Seto Y."/>
            <person name="Wang Y."/>
            <person name="Wakatake T."/>
            <person name="Sakakibara H."/>
            <person name="Demura T."/>
            <person name="Yamaguchi S."/>
            <person name="Yoneyama K."/>
            <person name="Manabe R.I."/>
            <person name="Nelson D.C."/>
            <person name="Schulman A.H."/>
            <person name="Timko M.P."/>
            <person name="dePamphilis C.W."/>
            <person name="Choi D."/>
            <person name="Shirasu K."/>
        </authorList>
    </citation>
    <scope>NUCLEOTIDE SEQUENCE [LARGE SCALE GENOMIC DNA]</scope>
    <source>
        <strain evidence="2">cv. UVA1</strain>
    </source>
</reference>
<keyword evidence="1" id="KW-0689">Ribosomal protein</keyword>
<dbReference type="EMBL" id="BKCP01001002">
    <property type="protein sequence ID" value="GER26263.1"/>
    <property type="molecule type" value="Genomic_DNA"/>
</dbReference>
<accession>A0A5A7P0F6</accession>
<evidence type="ECO:0000313" key="2">
    <source>
        <dbReference type="Proteomes" id="UP000325081"/>
    </source>
</evidence>
<keyword evidence="1" id="KW-0687">Ribonucleoprotein</keyword>
<gene>
    <name evidence="1" type="ORF">STAS_01909</name>
</gene>
<dbReference type="GO" id="GO:0005840">
    <property type="term" value="C:ribosome"/>
    <property type="evidence" value="ECO:0007669"/>
    <property type="project" value="UniProtKB-KW"/>
</dbReference>
<dbReference type="AlphaFoldDB" id="A0A5A7P0F6"/>
<comment type="caution">
    <text evidence="1">The sequence shown here is derived from an EMBL/GenBank/DDBJ whole genome shotgun (WGS) entry which is preliminary data.</text>
</comment>
<evidence type="ECO:0000313" key="1">
    <source>
        <dbReference type="EMBL" id="GER26263.1"/>
    </source>
</evidence>
<keyword evidence="2" id="KW-1185">Reference proteome</keyword>
<name>A0A5A7P0F6_STRAF</name>
<dbReference type="Proteomes" id="UP000325081">
    <property type="component" value="Unassembled WGS sequence"/>
</dbReference>
<sequence length="170" mass="18567">MESPTKMALGGKLYAEAMAEKILPPATEAILIELSPEEATEVGFSTKPNVGEAGHRPTGEVPSLSLVEVEAKLAPKEEAFLMRFALGGSSSWDPTRWTDCGTRRRCKRVSTTPRASDARSVVGGSESGQLVVDRKRQRGGQLLGTTDELTRRLEACRSARQAHRCWRTEL</sequence>
<proteinExistence type="predicted"/>
<organism evidence="1 2">
    <name type="scientific">Striga asiatica</name>
    <name type="common">Asiatic witchweed</name>
    <name type="synonym">Buchnera asiatica</name>
    <dbReference type="NCBI Taxonomy" id="4170"/>
    <lineage>
        <taxon>Eukaryota</taxon>
        <taxon>Viridiplantae</taxon>
        <taxon>Streptophyta</taxon>
        <taxon>Embryophyta</taxon>
        <taxon>Tracheophyta</taxon>
        <taxon>Spermatophyta</taxon>
        <taxon>Magnoliopsida</taxon>
        <taxon>eudicotyledons</taxon>
        <taxon>Gunneridae</taxon>
        <taxon>Pentapetalae</taxon>
        <taxon>asterids</taxon>
        <taxon>lamiids</taxon>
        <taxon>Lamiales</taxon>
        <taxon>Orobanchaceae</taxon>
        <taxon>Buchnereae</taxon>
        <taxon>Striga</taxon>
    </lineage>
</organism>